<dbReference type="PRINTS" id="PR00598">
    <property type="entry name" value="HTHMARR"/>
</dbReference>
<dbReference type="AlphaFoldDB" id="L0GTL4"/>
<dbReference type="Pfam" id="PF01047">
    <property type="entry name" value="MarR"/>
    <property type="match status" value="1"/>
</dbReference>
<dbReference type="PATRIC" id="fig|765912.4.peg.468"/>
<evidence type="ECO:0000259" key="4">
    <source>
        <dbReference type="PROSITE" id="PS50995"/>
    </source>
</evidence>
<keyword evidence="3" id="KW-0804">Transcription</keyword>
<accession>L0GTL4</accession>
<dbReference type="SMART" id="SM00347">
    <property type="entry name" value="HTH_MARR"/>
    <property type="match status" value="1"/>
</dbReference>
<reference evidence="5 6" key="1">
    <citation type="submission" date="2011-09" db="EMBL/GenBank/DDBJ databases">
        <title>Complete sequence of chromosome of Thioflavicoccus mobilis 8321.</title>
        <authorList>
            <consortium name="US DOE Joint Genome Institute"/>
            <person name="Lucas S."/>
            <person name="Han J."/>
            <person name="Lapidus A."/>
            <person name="Cheng J.-F."/>
            <person name="Goodwin L."/>
            <person name="Pitluck S."/>
            <person name="Peters L."/>
            <person name="Ovchinnikova G."/>
            <person name="Lu M."/>
            <person name="Detter J.C."/>
            <person name="Han C."/>
            <person name="Tapia R."/>
            <person name="Land M."/>
            <person name="Hauser L."/>
            <person name="Kyrpides N."/>
            <person name="Ivanova N."/>
            <person name="Pagani I."/>
            <person name="Vogl K."/>
            <person name="Liu Z."/>
            <person name="Imhoff J."/>
            <person name="Thiel V."/>
            <person name="Frigaard N.-U."/>
            <person name="Bryant D."/>
            <person name="Woyke T."/>
        </authorList>
    </citation>
    <scope>NUCLEOTIDE SEQUENCE [LARGE SCALE GENOMIC DNA]</scope>
    <source>
        <strain evidence="5 6">8321</strain>
    </source>
</reference>
<dbReference type="KEGG" id="tmb:Thimo_0485"/>
<keyword evidence="6" id="KW-1185">Reference proteome</keyword>
<evidence type="ECO:0000256" key="1">
    <source>
        <dbReference type="ARBA" id="ARBA00023015"/>
    </source>
</evidence>
<protein>
    <submittedName>
        <fullName evidence="5">Transcriptional regulator</fullName>
    </submittedName>
</protein>
<evidence type="ECO:0000256" key="2">
    <source>
        <dbReference type="ARBA" id="ARBA00023125"/>
    </source>
</evidence>
<evidence type="ECO:0000256" key="3">
    <source>
        <dbReference type="ARBA" id="ARBA00023163"/>
    </source>
</evidence>
<dbReference type="GO" id="GO:0006950">
    <property type="term" value="P:response to stress"/>
    <property type="evidence" value="ECO:0007669"/>
    <property type="project" value="TreeGrafter"/>
</dbReference>
<dbReference type="GO" id="GO:0003700">
    <property type="term" value="F:DNA-binding transcription factor activity"/>
    <property type="evidence" value="ECO:0007669"/>
    <property type="project" value="InterPro"/>
</dbReference>
<dbReference type="Proteomes" id="UP000010816">
    <property type="component" value="Chromosome"/>
</dbReference>
<dbReference type="Gene3D" id="1.10.10.10">
    <property type="entry name" value="Winged helix-like DNA-binding domain superfamily/Winged helix DNA-binding domain"/>
    <property type="match status" value="1"/>
</dbReference>
<dbReference type="PANTHER" id="PTHR33164">
    <property type="entry name" value="TRANSCRIPTIONAL REGULATOR, MARR FAMILY"/>
    <property type="match status" value="1"/>
</dbReference>
<evidence type="ECO:0000313" key="6">
    <source>
        <dbReference type="Proteomes" id="UP000010816"/>
    </source>
</evidence>
<dbReference type="InterPro" id="IPR039422">
    <property type="entry name" value="MarR/SlyA-like"/>
</dbReference>
<dbReference type="PROSITE" id="PS50995">
    <property type="entry name" value="HTH_MARR_2"/>
    <property type="match status" value="1"/>
</dbReference>
<name>L0GTL4_9GAMM</name>
<keyword evidence="1" id="KW-0805">Transcription regulation</keyword>
<keyword evidence="2" id="KW-0238">DNA-binding</keyword>
<dbReference type="RefSeq" id="WP_015279489.1">
    <property type="nucleotide sequence ID" value="NC_019940.1"/>
</dbReference>
<feature type="domain" description="HTH marR-type" evidence="4">
    <location>
        <begin position="9"/>
        <end position="142"/>
    </location>
</feature>
<proteinExistence type="predicted"/>
<organism evidence="5 6">
    <name type="scientific">Thioflavicoccus mobilis 8321</name>
    <dbReference type="NCBI Taxonomy" id="765912"/>
    <lineage>
        <taxon>Bacteria</taxon>
        <taxon>Pseudomonadati</taxon>
        <taxon>Pseudomonadota</taxon>
        <taxon>Gammaproteobacteria</taxon>
        <taxon>Chromatiales</taxon>
        <taxon>Chromatiaceae</taxon>
        <taxon>Thioflavicoccus</taxon>
    </lineage>
</organism>
<dbReference type="PANTHER" id="PTHR33164:SF64">
    <property type="entry name" value="TRANSCRIPTIONAL REGULATOR SLYA"/>
    <property type="match status" value="1"/>
</dbReference>
<evidence type="ECO:0000313" key="5">
    <source>
        <dbReference type="EMBL" id="AGA89341.1"/>
    </source>
</evidence>
<dbReference type="EMBL" id="CP003051">
    <property type="protein sequence ID" value="AGA89341.1"/>
    <property type="molecule type" value="Genomic_DNA"/>
</dbReference>
<gene>
    <name evidence="5" type="ORF">Thimo_0485</name>
</gene>
<dbReference type="SUPFAM" id="SSF46785">
    <property type="entry name" value="Winged helix' DNA-binding domain"/>
    <property type="match status" value="1"/>
</dbReference>
<dbReference type="HOGENOM" id="CLU_083287_18_2_6"/>
<dbReference type="OrthoDB" id="5296557at2"/>
<dbReference type="STRING" id="765912.Thimo_0485"/>
<dbReference type="InterPro" id="IPR000835">
    <property type="entry name" value="HTH_MarR-typ"/>
</dbReference>
<dbReference type="InterPro" id="IPR036388">
    <property type="entry name" value="WH-like_DNA-bd_sf"/>
</dbReference>
<sequence>MTTKRRELERRVTTQIVRLARVYRREVDRALQGYGISDAQAVPVLHIARCGGGIRQHLLAEEIGIEGPSLVRLLDQLCGNGLVERRDDWHDRRAKTLHLTAAGEVLAARVEEVLTRLRETLLAPVGDADVAAAARVLDVLDAGLAELGNAAKGER</sequence>
<dbReference type="GO" id="GO:0003677">
    <property type="term" value="F:DNA binding"/>
    <property type="evidence" value="ECO:0007669"/>
    <property type="project" value="UniProtKB-KW"/>
</dbReference>
<dbReference type="eggNOG" id="COG1846">
    <property type="taxonomic scope" value="Bacteria"/>
</dbReference>
<dbReference type="InterPro" id="IPR036390">
    <property type="entry name" value="WH_DNA-bd_sf"/>
</dbReference>